<dbReference type="RefSeq" id="WP_146797353.1">
    <property type="nucleotide sequence ID" value="NZ_VOLP01000003.1"/>
</dbReference>
<keyword evidence="10" id="KW-1185">Reference proteome</keyword>
<name>A0A5C6QQG5_9GAMM</name>
<feature type="transmembrane region" description="Helical" evidence="6">
    <location>
        <begin position="138"/>
        <end position="157"/>
    </location>
</feature>
<comment type="similarity">
    <text evidence="3">Belongs to the methyl-accepting chemotaxis (MCP) protein family.</text>
</comment>
<dbReference type="PROSITE" id="PS50111">
    <property type="entry name" value="CHEMOTAXIS_TRANSDUC_2"/>
    <property type="match status" value="1"/>
</dbReference>
<dbReference type="Pfam" id="PF00015">
    <property type="entry name" value="MCPsignal"/>
    <property type="match status" value="1"/>
</dbReference>
<feature type="transmembrane region" description="Helical" evidence="6">
    <location>
        <begin position="100"/>
        <end position="118"/>
    </location>
</feature>
<evidence type="ECO:0000313" key="10">
    <source>
        <dbReference type="Proteomes" id="UP000321525"/>
    </source>
</evidence>
<reference evidence="9 11" key="1">
    <citation type="submission" date="2019-07" db="EMBL/GenBank/DDBJ databases">
        <title>Genomes of sea-ice associated Colwellia species.</title>
        <authorList>
            <person name="Bowman J.P."/>
        </authorList>
    </citation>
    <scope>NUCLEOTIDE SEQUENCE [LARGE SCALE GENOMIC DNA]</scope>
    <source>
        <strain evidence="8 10">ACAM 607</strain>
        <strain evidence="9 11">IC036</strain>
    </source>
</reference>
<comment type="subcellular location">
    <subcellularLocation>
        <location evidence="1">Membrane</location>
    </subcellularLocation>
</comment>
<dbReference type="OrthoDB" id="2489132at2"/>
<dbReference type="PANTHER" id="PTHR32089">
    <property type="entry name" value="METHYL-ACCEPTING CHEMOTAXIS PROTEIN MCPB"/>
    <property type="match status" value="1"/>
</dbReference>
<dbReference type="GO" id="GO:0016020">
    <property type="term" value="C:membrane"/>
    <property type="evidence" value="ECO:0007669"/>
    <property type="project" value="UniProtKB-SubCell"/>
</dbReference>
<dbReference type="Gene3D" id="1.10.287.950">
    <property type="entry name" value="Methyl-accepting chemotaxis protein"/>
    <property type="match status" value="1"/>
</dbReference>
<dbReference type="AlphaFoldDB" id="A0A5C6QQG5"/>
<feature type="transmembrane region" description="Helical" evidence="6">
    <location>
        <begin position="30"/>
        <end position="47"/>
    </location>
</feature>
<dbReference type="GO" id="GO:0004888">
    <property type="term" value="F:transmembrane signaling receptor activity"/>
    <property type="evidence" value="ECO:0007669"/>
    <property type="project" value="InterPro"/>
</dbReference>
<dbReference type="SUPFAM" id="SSF58104">
    <property type="entry name" value="Methyl-accepting chemotaxis protein (MCP) signaling domain"/>
    <property type="match status" value="1"/>
</dbReference>
<evidence type="ECO:0000256" key="6">
    <source>
        <dbReference type="SAM" id="Phobius"/>
    </source>
</evidence>
<keyword evidence="6" id="KW-1133">Transmembrane helix</keyword>
<dbReference type="GO" id="GO:0007165">
    <property type="term" value="P:signal transduction"/>
    <property type="evidence" value="ECO:0007669"/>
    <property type="project" value="UniProtKB-KW"/>
</dbReference>
<keyword evidence="6" id="KW-0472">Membrane</keyword>
<feature type="coiled-coil region" evidence="5">
    <location>
        <begin position="211"/>
        <end position="238"/>
    </location>
</feature>
<evidence type="ECO:0000313" key="11">
    <source>
        <dbReference type="Proteomes" id="UP000321917"/>
    </source>
</evidence>
<evidence type="ECO:0000256" key="3">
    <source>
        <dbReference type="ARBA" id="ARBA00029447"/>
    </source>
</evidence>
<dbReference type="InterPro" id="IPR004090">
    <property type="entry name" value="Chemotax_Me-accpt_rcpt"/>
</dbReference>
<dbReference type="EMBL" id="VOLR01000002">
    <property type="protein sequence ID" value="TWX62564.1"/>
    <property type="molecule type" value="Genomic_DNA"/>
</dbReference>
<dbReference type="EMBL" id="VOLQ01000002">
    <property type="protein sequence ID" value="TWX71476.1"/>
    <property type="molecule type" value="Genomic_DNA"/>
</dbReference>
<evidence type="ECO:0000256" key="1">
    <source>
        <dbReference type="ARBA" id="ARBA00004370"/>
    </source>
</evidence>
<keyword evidence="2 4" id="KW-0807">Transducer</keyword>
<sequence>MNKNNKLFTYLFSVLFAESLLLAFIYDSYLSAFVIGLPALLVPIYFYKTAGDAAISGHVSALSAMIFAALHIHQANGLIEVHFEIFILLAFLIIFQDWRVFITAILVVAVHHLSFYYLQVNDTGVYIFDEGRLVFTTVIIHAVYAIAESIIAGYIAHSMKVESEAGKELSLVATALTADVNAIDLNIKAAANNNRTLLSFNELLGLLSKVIQGVKEQVIELNANSQNLNSTKTELENSTAQRQQETEVIATSAEEMAVTVASIAQETTQLSDQMKEATNYTKASNEEIISINNQNKDLTSALEKTSEQVNDLANSTEAISKVLSEISGIAEQTNLLALNAAIEAARAGEQGRGFAVVADEVRALATRTKESTDKIGQTLSLLKNYSKLTTDSMTHSIGIVQSVIESADKAQKQISQASALVEHASAISINVAAAVEQQSVTTADIAKSAETLRDTALIDRERVEALALEANSVSVTSSAMALNIARFK</sequence>
<evidence type="ECO:0000256" key="2">
    <source>
        <dbReference type="ARBA" id="ARBA00023224"/>
    </source>
</evidence>
<evidence type="ECO:0000259" key="7">
    <source>
        <dbReference type="PROSITE" id="PS50111"/>
    </source>
</evidence>
<organism evidence="9 11">
    <name type="scientific">Colwellia hornerae</name>
    <dbReference type="NCBI Taxonomy" id="89402"/>
    <lineage>
        <taxon>Bacteria</taxon>
        <taxon>Pseudomonadati</taxon>
        <taxon>Pseudomonadota</taxon>
        <taxon>Gammaproteobacteria</taxon>
        <taxon>Alteromonadales</taxon>
        <taxon>Colwelliaceae</taxon>
        <taxon>Colwellia</taxon>
    </lineage>
</organism>
<accession>A0A5C6QQG5</accession>
<evidence type="ECO:0000256" key="4">
    <source>
        <dbReference type="PROSITE-ProRule" id="PRU00284"/>
    </source>
</evidence>
<proteinExistence type="inferred from homology"/>
<dbReference type="PANTHER" id="PTHR32089:SF112">
    <property type="entry name" value="LYSOZYME-LIKE PROTEIN-RELATED"/>
    <property type="match status" value="1"/>
</dbReference>
<dbReference type="PRINTS" id="PR00260">
    <property type="entry name" value="CHEMTRNSDUCR"/>
</dbReference>
<dbReference type="GO" id="GO:0006935">
    <property type="term" value="P:chemotaxis"/>
    <property type="evidence" value="ECO:0007669"/>
    <property type="project" value="InterPro"/>
</dbReference>
<dbReference type="SMART" id="SM00283">
    <property type="entry name" value="MA"/>
    <property type="match status" value="1"/>
</dbReference>
<keyword evidence="6" id="KW-0812">Transmembrane</keyword>
<evidence type="ECO:0000313" key="9">
    <source>
        <dbReference type="EMBL" id="TWX71476.1"/>
    </source>
</evidence>
<gene>
    <name evidence="8" type="ORF">ESZ26_01635</name>
    <name evidence="9" type="ORF">ESZ27_01245</name>
</gene>
<evidence type="ECO:0000256" key="5">
    <source>
        <dbReference type="SAM" id="Coils"/>
    </source>
</evidence>
<feature type="transmembrane region" description="Helical" evidence="6">
    <location>
        <begin position="7"/>
        <end position="24"/>
    </location>
</feature>
<feature type="transmembrane region" description="Helical" evidence="6">
    <location>
        <begin position="54"/>
        <end position="72"/>
    </location>
</feature>
<evidence type="ECO:0000313" key="8">
    <source>
        <dbReference type="EMBL" id="TWX62564.1"/>
    </source>
</evidence>
<feature type="transmembrane region" description="Helical" evidence="6">
    <location>
        <begin position="78"/>
        <end position="95"/>
    </location>
</feature>
<protein>
    <submittedName>
        <fullName evidence="9">Methyl-accepting chemotaxis protein</fullName>
    </submittedName>
</protein>
<dbReference type="Proteomes" id="UP000321917">
    <property type="component" value="Unassembled WGS sequence"/>
</dbReference>
<dbReference type="InterPro" id="IPR004089">
    <property type="entry name" value="MCPsignal_dom"/>
</dbReference>
<feature type="domain" description="Methyl-accepting transducer" evidence="7">
    <location>
        <begin position="217"/>
        <end position="453"/>
    </location>
</feature>
<keyword evidence="5" id="KW-0175">Coiled coil</keyword>
<comment type="caution">
    <text evidence="9">The sequence shown here is derived from an EMBL/GenBank/DDBJ whole genome shotgun (WGS) entry which is preliminary data.</text>
</comment>
<feature type="coiled-coil region" evidence="5">
    <location>
        <begin position="288"/>
        <end position="315"/>
    </location>
</feature>
<dbReference type="Proteomes" id="UP000321525">
    <property type="component" value="Unassembled WGS sequence"/>
</dbReference>